<feature type="active site" description="O-(5'-phospho-DNA)-serine intermediate" evidence="5">
    <location>
        <position position="10"/>
    </location>
</feature>
<dbReference type="Pfam" id="PF00239">
    <property type="entry name" value="Resolvase"/>
    <property type="match status" value="1"/>
</dbReference>
<dbReference type="EMBL" id="JAMJEV010000044">
    <property type="protein sequence ID" value="MDO0826032.1"/>
    <property type="molecule type" value="Genomic_DNA"/>
</dbReference>
<accession>A0ABT8QXF8</accession>
<dbReference type="PROSITE" id="PS00397">
    <property type="entry name" value="RECOMBINASES_1"/>
    <property type="match status" value="1"/>
</dbReference>
<evidence type="ECO:0000256" key="2">
    <source>
        <dbReference type="ARBA" id="ARBA00022908"/>
    </source>
</evidence>
<dbReference type="InterPro" id="IPR006119">
    <property type="entry name" value="Resolv_N"/>
</dbReference>
<dbReference type="CDD" id="cd03768">
    <property type="entry name" value="SR_ResInv"/>
    <property type="match status" value="1"/>
</dbReference>
<dbReference type="InterPro" id="IPR050639">
    <property type="entry name" value="SSR_resolvase"/>
</dbReference>
<dbReference type="SMART" id="SM00857">
    <property type="entry name" value="Resolvase"/>
    <property type="match status" value="1"/>
</dbReference>
<keyword evidence="2" id="KW-0229">DNA integration</keyword>
<dbReference type="PROSITE" id="PS51736">
    <property type="entry name" value="RECOMBINASES_3"/>
    <property type="match status" value="1"/>
</dbReference>
<proteinExistence type="inferred from homology"/>
<keyword evidence="8" id="KW-1185">Reference proteome</keyword>
<dbReference type="InterPro" id="IPR036162">
    <property type="entry name" value="Resolvase-like_N_sf"/>
</dbReference>
<sequence length="181" mass="20754">MAKIGYVRVSTIDQKTDRQEIALAELGIEKLFIEKVSGKNTERDQLKKMLDYVREGDILHIESISRLARSTRDLLSIVQKLQDKKVELFSLKENIDTSTPQGRFVLTLFGALSELERESTLERQLEGIAAAHLRGDKFGRPRIENPKDWDKITKLWKDGEITAVDAMSKLNMNRGTFYQKS</sequence>
<evidence type="ECO:0000259" key="6">
    <source>
        <dbReference type="PROSITE" id="PS51736"/>
    </source>
</evidence>
<comment type="caution">
    <text evidence="7">The sequence shown here is derived from an EMBL/GenBank/DDBJ whole genome shotgun (WGS) entry which is preliminary data.</text>
</comment>
<dbReference type="Proteomes" id="UP001176021">
    <property type="component" value="Unassembled WGS sequence"/>
</dbReference>
<comment type="similarity">
    <text evidence="1">Belongs to the site-specific recombinase resolvase family.</text>
</comment>
<evidence type="ECO:0000313" key="7">
    <source>
        <dbReference type="EMBL" id="MDO0826032.1"/>
    </source>
</evidence>
<name>A0ABT8QXF8_9FIRM</name>
<reference evidence="7" key="1">
    <citation type="submission" date="2022-05" db="EMBL/GenBank/DDBJ databases">
        <title>Expanded diversity of anoxic marine methylotrophy in a Black Sea sulfate reducing microorganism.</title>
        <authorList>
            <person name="Fischer P.Q."/>
            <person name="Stams A.J.M."/>
            <person name="Villanueva L."/>
            <person name="Sousa D.Z."/>
        </authorList>
    </citation>
    <scope>NUCLEOTIDE SEQUENCE</scope>
    <source>
        <strain evidence="7">P130</strain>
    </source>
</reference>
<keyword evidence="4" id="KW-0233">DNA recombination</keyword>
<dbReference type="RefSeq" id="WP_302050379.1">
    <property type="nucleotide sequence ID" value="NZ_JAMJEV010000044.1"/>
</dbReference>
<evidence type="ECO:0000256" key="1">
    <source>
        <dbReference type="ARBA" id="ARBA00009913"/>
    </source>
</evidence>
<dbReference type="Gene3D" id="3.40.50.1390">
    <property type="entry name" value="Resolvase, N-terminal catalytic domain"/>
    <property type="match status" value="1"/>
</dbReference>
<gene>
    <name evidence="7" type="ORF">M8H41_24945</name>
</gene>
<dbReference type="PANTHER" id="PTHR30461:SF26">
    <property type="entry name" value="RESOLVASE HOMOLOG YNEB"/>
    <property type="match status" value="1"/>
</dbReference>
<dbReference type="InterPro" id="IPR006118">
    <property type="entry name" value="Recombinase_CS"/>
</dbReference>
<organism evidence="7 8">
    <name type="scientific">Desulfosporosinus nitroreducens</name>
    <dbReference type="NCBI Taxonomy" id="2018668"/>
    <lineage>
        <taxon>Bacteria</taxon>
        <taxon>Bacillati</taxon>
        <taxon>Bacillota</taxon>
        <taxon>Clostridia</taxon>
        <taxon>Eubacteriales</taxon>
        <taxon>Desulfitobacteriaceae</taxon>
        <taxon>Desulfosporosinus</taxon>
    </lineage>
</organism>
<evidence type="ECO:0000256" key="4">
    <source>
        <dbReference type="ARBA" id="ARBA00023172"/>
    </source>
</evidence>
<feature type="domain" description="Resolvase/invertase-type recombinase catalytic" evidence="6">
    <location>
        <begin position="2"/>
        <end position="135"/>
    </location>
</feature>
<evidence type="ECO:0000313" key="8">
    <source>
        <dbReference type="Proteomes" id="UP001176021"/>
    </source>
</evidence>
<evidence type="ECO:0000256" key="3">
    <source>
        <dbReference type="ARBA" id="ARBA00023125"/>
    </source>
</evidence>
<evidence type="ECO:0000256" key="5">
    <source>
        <dbReference type="PROSITE-ProRule" id="PRU10137"/>
    </source>
</evidence>
<protein>
    <submittedName>
        <fullName evidence="7">Recombinase family protein</fullName>
    </submittedName>
</protein>
<dbReference type="SUPFAM" id="SSF53041">
    <property type="entry name" value="Resolvase-like"/>
    <property type="match status" value="1"/>
</dbReference>
<dbReference type="PANTHER" id="PTHR30461">
    <property type="entry name" value="DNA-INVERTASE FROM LAMBDOID PROPHAGE"/>
    <property type="match status" value="1"/>
</dbReference>
<keyword evidence="3" id="KW-0238">DNA-binding</keyword>